<protein>
    <submittedName>
        <fullName evidence="1">XRE family transcriptional regulator</fullName>
    </submittedName>
</protein>
<dbReference type="AlphaFoldDB" id="A0A7C4GH98"/>
<gene>
    <name evidence="1" type="ORF">ENS41_07390</name>
</gene>
<comment type="caution">
    <text evidence="1">The sequence shown here is derived from an EMBL/GenBank/DDBJ whole genome shotgun (WGS) entry which is preliminary data.</text>
</comment>
<dbReference type="EMBL" id="DSUT01000154">
    <property type="protein sequence ID" value="HGK28760.1"/>
    <property type="molecule type" value="Genomic_DNA"/>
</dbReference>
<organism evidence="1">
    <name type="scientific">candidate division WOR-3 bacterium</name>
    <dbReference type="NCBI Taxonomy" id="2052148"/>
    <lineage>
        <taxon>Bacteria</taxon>
        <taxon>Bacteria division WOR-3</taxon>
    </lineage>
</organism>
<dbReference type="SUPFAM" id="SSF47413">
    <property type="entry name" value="lambda repressor-like DNA-binding domains"/>
    <property type="match status" value="1"/>
</dbReference>
<reference evidence="1" key="1">
    <citation type="journal article" date="2020" name="mSystems">
        <title>Genome- and Community-Level Interaction Insights into Carbon Utilization and Element Cycling Functions of Hydrothermarchaeota in Hydrothermal Sediment.</title>
        <authorList>
            <person name="Zhou Z."/>
            <person name="Liu Y."/>
            <person name="Xu W."/>
            <person name="Pan J."/>
            <person name="Luo Z.H."/>
            <person name="Li M."/>
        </authorList>
    </citation>
    <scope>NUCLEOTIDE SEQUENCE [LARGE SCALE GENOMIC DNA]</scope>
    <source>
        <strain evidence="1">SpSt-488</strain>
    </source>
</reference>
<sequence length="248" mass="27914">MGRESVASGLLAGLGRRLAGLRRAAGLSQAELVRRMDRKARTAQPLVSRLERGKEPNPGLFLILDYLRACRAGPEDIAAVLRGYTSRPIASSERGTEEVARVAAGLPRRLQREVERQDWREVVCRGRSGREPEDVETRVQRARNRAAAVERRARVLATVGRELNAGTIGFEPTWVQRRVLLQHGAKVWSICLRTRRSRPGRREALLAQAPEWLKGYMPAAAVGFVQSLVVELFETMENPERPEPERRR</sequence>
<accession>A0A7C4GH98</accession>
<dbReference type="GO" id="GO:0003677">
    <property type="term" value="F:DNA binding"/>
    <property type="evidence" value="ECO:0007669"/>
    <property type="project" value="InterPro"/>
</dbReference>
<dbReference type="Gene3D" id="1.10.260.40">
    <property type="entry name" value="lambda repressor-like DNA-binding domains"/>
    <property type="match status" value="1"/>
</dbReference>
<evidence type="ECO:0000313" key="1">
    <source>
        <dbReference type="EMBL" id="HGK28760.1"/>
    </source>
</evidence>
<dbReference type="InterPro" id="IPR010982">
    <property type="entry name" value="Lambda_DNA-bd_dom_sf"/>
</dbReference>
<dbReference type="InterPro" id="IPR001387">
    <property type="entry name" value="Cro/C1-type_HTH"/>
</dbReference>
<dbReference type="Pfam" id="PF13560">
    <property type="entry name" value="HTH_31"/>
    <property type="match status" value="1"/>
</dbReference>
<dbReference type="CDD" id="cd00093">
    <property type="entry name" value="HTH_XRE"/>
    <property type="match status" value="1"/>
</dbReference>
<proteinExistence type="predicted"/>
<name>A0A7C4GH98_UNCW3</name>